<proteinExistence type="predicted"/>
<name>A0A1X7VLH4_AMPQE</name>
<reference evidence="1" key="1">
    <citation type="submission" date="2017-05" db="UniProtKB">
        <authorList>
            <consortium name="EnsemblMetazoa"/>
        </authorList>
    </citation>
    <scope>IDENTIFICATION</scope>
</reference>
<sequence length="56" mass="6340">EATSSNQYARKFFGILQNLYCFLEASPHRNAKLHSIILQVISKPCIKSIKELSDTS</sequence>
<dbReference type="InParanoid" id="A0A1X7VLH4"/>
<dbReference type="AlphaFoldDB" id="A0A1X7VLH4"/>
<protein>
    <submittedName>
        <fullName evidence="1">Uncharacterized protein</fullName>
    </submittedName>
</protein>
<evidence type="ECO:0000313" key="1">
    <source>
        <dbReference type="EnsemblMetazoa" id="Aqu2.1.40273_001"/>
    </source>
</evidence>
<dbReference type="EnsemblMetazoa" id="Aqu2.1.40273_001">
    <property type="protein sequence ID" value="Aqu2.1.40273_001"/>
    <property type="gene ID" value="Aqu2.1.40273"/>
</dbReference>
<organism evidence="1">
    <name type="scientific">Amphimedon queenslandica</name>
    <name type="common">Sponge</name>
    <dbReference type="NCBI Taxonomy" id="400682"/>
    <lineage>
        <taxon>Eukaryota</taxon>
        <taxon>Metazoa</taxon>
        <taxon>Porifera</taxon>
        <taxon>Demospongiae</taxon>
        <taxon>Heteroscleromorpha</taxon>
        <taxon>Haplosclerida</taxon>
        <taxon>Niphatidae</taxon>
        <taxon>Amphimedon</taxon>
    </lineage>
</organism>
<accession>A0A1X7VLH4</accession>